<protein>
    <recommendedName>
        <fullName evidence="3">Phosducin domain-containing protein</fullName>
    </recommendedName>
</protein>
<feature type="compositionally biased region" description="Basic and acidic residues" evidence="2">
    <location>
        <begin position="136"/>
        <end position="147"/>
    </location>
</feature>
<sequence>MSGLEDRILKQNIPGKYSWWDNDDEARPNHHHDDGDNDNDENNSLNEVEQVKQWDAQGVPKPLQISALEGGSVPHNGGKSQNTGAKGVLNDYRQTRAVESHNRQVEALERQDLLRRATEGATLQQGDVAMSAAAVEQRRKLEKRRDDSDDDDDNEDDEFLKNYRKNRLRQLQLTTHWPSYDGKVEEVTPEEYSSLVDTIDPRVHFIVHLYEPSIRDCVKLNSMLERCASLKKYAKFVKLRALDAKPNMDCIVLPTVMIYRGGNLEQNLVRFTQKELVVSRGEFRVEDVLETLESYGVVNPTSVESTAMVNSGMTTVVAPSTNMGYSLSTAAESSYAKTTTIMSKYERDEESDDYDSDDADLDEFCKDFQSSNF</sequence>
<dbReference type="Gene3D" id="3.40.30.10">
    <property type="entry name" value="Glutaredoxin"/>
    <property type="match status" value="1"/>
</dbReference>
<dbReference type="InterPro" id="IPR036249">
    <property type="entry name" value="Thioredoxin-like_sf"/>
</dbReference>
<evidence type="ECO:0000256" key="2">
    <source>
        <dbReference type="SAM" id="MobiDB-lite"/>
    </source>
</evidence>
<gene>
    <name evidence="4" type="ORF">DBRI00130_LOCUS43068</name>
</gene>
<feature type="compositionally biased region" description="Acidic residues" evidence="2">
    <location>
        <begin position="148"/>
        <end position="157"/>
    </location>
</feature>
<dbReference type="Gene3D" id="1.10.168.10">
    <property type="entry name" value="Phosducin, domain 2"/>
    <property type="match status" value="1"/>
</dbReference>
<dbReference type="InterPro" id="IPR051499">
    <property type="entry name" value="Phosducin-like_reg"/>
</dbReference>
<evidence type="ECO:0000259" key="3">
    <source>
        <dbReference type="Pfam" id="PF02114"/>
    </source>
</evidence>
<accession>A0A7S4VU78</accession>
<evidence type="ECO:0000256" key="1">
    <source>
        <dbReference type="ARBA" id="ARBA00009686"/>
    </source>
</evidence>
<feature type="region of interest" description="Disordered" evidence="2">
    <location>
        <begin position="120"/>
        <end position="157"/>
    </location>
</feature>
<dbReference type="AlphaFoldDB" id="A0A7S4VU78"/>
<dbReference type="PANTHER" id="PTHR46052:SF1">
    <property type="entry name" value="PHOSDUCIN-LIKE PROTEIN"/>
    <property type="match status" value="1"/>
</dbReference>
<evidence type="ECO:0000313" key="4">
    <source>
        <dbReference type="EMBL" id="CAE4666302.1"/>
    </source>
</evidence>
<reference evidence="4" key="1">
    <citation type="submission" date="2021-01" db="EMBL/GenBank/DDBJ databases">
        <authorList>
            <person name="Corre E."/>
            <person name="Pelletier E."/>
            <person name="Niang G."/>
            <person name="Scheremetjew M."/>
            <person name="Finn R."/>
            <person name="Kale V."/>
            <person name="Holt S."/>
            <person name="Cochrane G."/>
            <person name="Meng A."/>
            <person name="Brown T."/>
            <person name="Cohen L."/>
        </authorList>
    </citation>
    <scope>NUCLEOTIDE SEQUENCE</scope>
    <source>
        <strain evidence="4">GSO104</strain>
    </source>
</reference>
<organism evidence="4">
    <name type="scientific">Ditylum brightwellii</name>
    <dbReference type="NCBI Taxonomy" id="49249"/>
    <lineage>
        <taxon>Eukaryota</taxon>
        <taxon>Sar</taxon>
        <taxon>Stramenopiles</taxon>
        <taxon>Ochrophyta</taxon>
        <taxon>Bacillariophyta</taxon>
        <taxon>Mediophyceae</taxon>
        <taxon>Lithodesmiophycidae</taxon>
        <taxon>Lithodesmiales</taxon>
        <taxon>Lithodesmiaceae</taxon>
        <taxon>Ditylum</taxon>
    </lineage>
</organism>
<name>A0A7S4VU78_9STRA</name>
<comment type="similarity">
    <text evidence="1">Belongs to the phosducin family.</text>
</comment>
<feature type="compositionally biased region" description="Basic and acidic residues" evidence="2">
    <location>
        <begin position="25"/>
        <end position="34"/>
    </location>
</feature>
<dbReference type="EMBL" id="HBNS01059874">
    <property type="protein sequence ID" value="CAE4666302.1"/>
    <property type="molecule type" value="Transcribed_RNA"/>
</dbReference>
<feature type="domain" description="Phosducin" evidence="3">
    <location>
        <begin position="77"/>
        <end position="310"/>
    </location>
</feature>
<proteinExistence type="inferred from homology"/>
<dbReference type="InterPro" id="IPR023196">
    <property type="entry name" value="Phosducin_N_dom_sf"/>
</dbReference>
<dbReference type="Pfam" id="PF02114">
    <property type="entry name" value="Phosducin"/>
    <property type="match status" value="1"/>
</dbReference>
<dbReference type="InterPro" id="IPR024253">
    <property type="entry name" value="Phosducin_thioredoxin-like_dom"/>
</dbReference>
<dbReference type="SUPFAM" id="SSF52833">
    <property type="entry name" value="Thioredoxin-like"/>
    <property type="match status" value="1"/>
</dbReference>
<dbReference type="PANTHER" id="PTHR46052">
    <property type="entry name" value="PHOSDUCIN-LIKE PROTEIN"/>
    <property type="match status" value="1"/>
</dbReference>
<feature type="region of interest" description="Disordered" evidence="2">
    <location>
        <begin position="1"/>
        <end position="87"/>
    </location>
</feature>